<feature type="compositionally biased region" description="Basic residues" evidence="3">
    <location>
        <begin position="432"/>
        <end position="443"/>
    </location>
</feature>
<dbReference type="GO" id="GO:0003677">
    <property type="term" value="F:DNA binding"/>
    <property type="evidence" value="ECO:0007669"/>
    <property type="project" value="InterPro"/>
</dbReference>
<dbReference type="STRING" id="133383.A0A1R0GP38"/>
<dbReference type="CDD" id="cd00009">
    <property type="entry name" value="AAA"/>
    <property type="match status" value="1"/>
</dbReference>
<reference evidence="5 6" key="1">
    <citation type="journal article" date="2016" name="Mol. Biol. Evol.">
        <title>Genome-Wide Survey of Gut Fungi (Harpellales) Reveals the First Horizontally Transferred Ubiquitin Gene from a Mosquito Host.</title>
        <authorList>
            <person name="Wang Y."/>
            <person name="White M.M."/>
            <person name="Kvist S."/>
            <person name="Moncalvo J.M."/>
        </authorList>
    </citation>
    <scope>NUCLEOTIDE SEQUENCE [LARGE SCALE GENOMIC DNA]</scope>
    <source>
        <strain evidence="5 6">ALG-7-W6</strain>
    </source>
</reference>
<feature type="compositionally biased region" description="Polar residues" evidence="3">
    <location>
        <begin position="381"/>
        <end position="409"/>
    </location>
</feature>
<dbReference type="GO" id="GO:0006271">
    <property type="term" value="P:DNA strand elongation involved in DNA replication"/>
    <property type="evidence" value="ECO:0007669"/>
    <property type="project" value="UniProtKB-ARBA"/>
</dbReference>
<dbReference type="GO" id="GO:0016887">
    <property type="term" value="F:ATP hydrolysis activity"/>
    <property type="evidence" value="ECO:0007669"/>
    <property type="project" value="InterPro"/>
</dbReference>
<sequence>MLSLQLALFIVCFLIALTSIFLYRLFASVGAPSATLVDEESSLITQEEQPNLPVKSDRNNRDYLSIHVKSPTDSEPSTEALKVPKVSSDSINNSDFKTLENPLESASNRDDNKLSEIIIDKTIASPSENNSFTQGADPIASQEQTIDSNEPSQVSQLTLAQSITPTSSKQDLSERNSANAEKSKLFVFNSTESSAQNTKLDKECNSDKIHIDSLKIFSEKTYKEYQNSVVPQNLFSNVNTVSDSDSENEDSTTQTFVKNKYPSKTSLSSNKLRHCLPVSKAPNADPLVSLAKKISTEIILNPNTEVSLTNPSKTKESHKNSQSTIDTIANTNEATVPSTPIRPSNSSNSIPPPPPYSPKPDYSPQPNKPNQNSNSKKTPQKDQSSNKQTAGKKQNQKVSSPSLRICTTNHPDRSSLLKCNLIHPISPDKVAGRRRNRSKKMKKYSSEDEIITRTIPKKQQSSNPIPIPEIDPKEFFKINKSAQAKLEASRKSNKRKIEKDSDEELKVMYQEFPDSSEAPKKPRKSAAGKKSTITSSIVTDAIKAGVNVGVTFVITGELPSFSRDTCSDIIKRYGGRITGAVSSKTTFLIIGEEPGSSKVNKAKQFNTPTLDEDSFVALVGMFNTSSQSSGNPEVQSVNTQNPLQNEPAIEEIVMREADNEKKTNSIISENIVPKYDVPKPSISETKIKNVSQDTNPSPKKNPNSSKSKKAILISGPPGIGKTSSVQLIAKELGMNCLEFNASDSRNKESIKNHLGVLSGNRSMTEFLTLKTTNKDASIVRSGKTVVVMDEVDGMSGGDRDPAAADQLSTATQSDMRQVLNILSTWKLSRDSMTYDEGKKFSTINKKEVTVGPFEVIGRYLNSGSYRDMSFSEKINLYFNDFSLIPLMIQENYIENSSAQAKNINAPPGVGDLMMLSKAADSIAEGDLIGTIIQNSQSWGLLPNHAVMSSVRPSFFMTGRHMSMYTFPGWLGKNSSTQKNQRLLSDLSSHMRNVISGDKTQVRMSYVQPLSMSLTAPLIENGINGIDNVLEIMKIYNLTRDDWDTIQDIQIVPKGVKTPASKIETKVKSAFTRQYNKEYSDGLTKSKSAPKRKLDQEKIKPDLEDVVDDDDDVIDDDGDDGNDSSDSAKDKKPKIDELDDIIVITKSSKSSKGSTSKKASAKKPAARNTRKK</sequence>
<evidence type="ECO:0000256" key="1">
    <source>
        <dbReference type="ARBA" id="ARBA00006116"/>
    </source>
</evidence>
<proteinExistence type="inferred from homology"/>
<dbReference type="PANTHER" id="PTHR23389">
    <property type="entry name" value="CHROMOSOME TRANSMISSION FIDELITY FACTOR 18"/>
    <property type="match status" value="1"/>
</dbReference>
<feature type="region of interest" description="Disordered" evidence="3">
    <location>
        <begin position="329"/>
        <end position="414"/>
    </location>
</feature>
<dbReference type="SUPFAM" id="SSF52113">
    <property type="entry name" value="BRCT domain"/>
    <property type="match status" value="1"/>
</dbReference>
<feature type="region of interest" description="Disordered" evidence="3">
    <location>
        <begin position="510"/>
        <end position="532"/>
    </location>
</feature>
<feature type="region of interest" description="Disordered" evidence="3">
    <location>
        <begin position="41"/>
        <end position="60"/>
    </location>
</feature>
<organism evidence="5 6">
    <name type="scientific">Smittium mucronatum</name>
    <dbReference type="NCBI Taxonomy" id="133383"/>
    <lineage>
        <taxon>Eukaryota</taxon>
        <taxon>Fungi</taxon>
        <taxon>Fungi incertae sedis</taxon>
        <taxon>Zoopagomycota</taxon>
        <taxon>Kickxellomycotina</taxon>
        <taxon>Harpellomycetes</taxon>
        <taxon>Harpellales</taxon>
        <taxon>Legeriomycetaceae</taxon>
        <taxon>Smittium</taxon>
    </lineage>
</organism>
<evidence type="ECO:0000259" key="4">
    <source>
        <dbReference type="PROSITE" id="PS50172"/>
    </source>
</evidence>
<gene>
    <name evidence="5" type="ORF">AYI68_g7308</name>
</gene>
<dbReference type="InterPro" id="IPR013725">
    <property type="entry name" value="DNA_replication_fac_RFC1_C"/>
</dbReference>
<feature type="compositionally biased region" description="Polar residues" evidence="3">
    <location>
        <begin position="125"/>
        <end position="134"/>
    </location>
</feature>
<accession>A0A1R0GP38</accession>
<dbReference type="InterPro" id="IPR036420">
    <property type="entry name" value="BRCT_dom_sf"/>
</dbReference>
<feature type="compositionally biased region" description="Basic and acidic residues" evidence="3">
    <location>
        <begin position="1125"/>
        <end position="1135"/>
    </location>
</feature>
<feature type="compositionally biased region" description="Low complexity" evidence="3">
    <location>
        <begin position="368"/>
        <end position="377"/>
    </location>
</feature>
<comment type="caution">
    <text evidence="5">The sequence shown here is derived from an EMBL/GenBank/DDBJ whole genome shotgun (WGS) entry which is preliminary data.</text>
</comment>
<dbReference type="SUPFAM" id="SSF48019">
    <property type="entry name" value="post-AAA+ oligomerization domain-like"/>
    <property type="match status" value="1"/>
</dbReference>
<feature type="domain" description="BRCT" evidence="4">
    <location>
        <begin position="549"/>
        <end position="613"/>
    </location>
</feature>
<feature type="compositionally biased region" description="Low complexity" evidence="3">
    <location>
        <begin position="695"/>
        <end position="705"/>
    </location>
</feature>
<dbReference type="InterPro" id="IPR027417">
    <property type="entry name" value="P-loop_NTPase"/>
</dbReference>
<dbReference type="GO" id="GO:0005663">
    <property type="term" value="C:DNA replication factor C complex"/>
    <property type="evidence" value="ECO:0007669"/>
    <property type="project" value="InterPro"/>
</dbReference>
<dbReference type="Pfam" id="PF25361">
    <property type="entry name" value="AAA_lid_RFC1"/>
    <property type="match status" value="1"/>
</dbReference>
<dbReference type="Gene3D" id="1.20.272.10">
    <property type="match status" value="1"/>
</dbReference>
<feature type="compositionally biased region" description="Basic residues" evidence="3">
    <location>
        <begin position="1158"/>
        <end position="1171"/>
    </location>
</feature>
<dbReference type="InterPro" id="IPR001357">
    <property type="entry name" value="BRCT_dom"/>
</dbReference>
<feature type="region of interest" description="Disordered" evidence="3">
    <location>
        <begin position="240"/>
        <end position="269"/>
    </location>
</feature>
<dbReference type="Gene3D" id="3.40.50.10190">
    <property type="entry name" value="BRCT domain"/>
    <property type="match status" value="1"/>
</dbReference>
<keyword evidence="2" id="KW-0235">DNA replication</keyword>
<dbReference type="GO" id="GO:0005524">
    <property type="term" value="F:ATP binding"/>
    <property type="evidence" value="ECO:0007669"/>
    <property type="project" value="InterPro"/>
</dbReference>
<dbReference type="GO" id="GO:0005634">
    <property type="term" value="C:nucleus"/>
    <property type="evidence" value="ECO:0007669"/>
    <property type="project" value="TreeGrafter"/>
</dbReference>
<dbReference type="Gene3D" id="3.40.50.300">
    <property type="entry name" value="P-loop containing nucleotide triphosphate hydrolases"/>
    <property type="match status" value="1"/>
</dbReference>
<evidence type="ECO:0000313" key="6">
    <source>
        <dbReference type="Proteomes" id="UP000187455"/>
    </source>
</evidence>
<comment type="similarity">
    <text evidence="1">Belongs to the activator 1 large subunit family.</text>
</comment>
<feature type="region of interest" description="Disordered" evidence="3">
    <location>
        <begin position="125"/>
        <end position="156"/>
    </location>
</feature>
<evidence type="ECO:0000256" key="3">
    <source>
        <dbReference type="SAM" id="MobiDB-lite"/>
    </source>
</evidence>
<dbReference type="InterPro" id="IPR008921">
    <property type="entry name" value="DNA_pol3_clamp-load_cplx_C"/>
</dbReference>
<feature type="region of interest" description="Disordered" evidence="3">
    <location>
        <begin position="68"/>
        <end position="88"/>
    </location>
</feature>
<feature type="region of interest" description="Disordered" evidence="3">
    <location>
        <begin position="427"/>
        <end position="474"/>
    </location>
</feature>
<dbReference type="Pfam" id="PF08519">
    <property type="entry name" value="RFC1"/>
    <property type="match status" value="1"/>
</dbReference>
<feature type="compositionally biased region" description="Polar residues" evidence="3">
    <location>
        <begin position="254"/>
        <end position="269"/>
    </location>
</feature>
<dbReference type="SUPFAM" id="SSF52540">
    <property type="entry name" value="P-loop containing nucleoside triphosphate hydrolases"/>
    <property type="match status" value="1"/>
</dbReference>
<evidence type="ECO:0000256" key="2">
    <source>
        <dbReference type="ARBA" id="ARBA00022705"/>
    </source>
</evidence>
<dbReference type="GO" id="GO:0003689">
    <property type="term" value="F:DNA clamp loader activity"/>
    <property type="evidence" value="ECO:0007669"/>
    <property type="project" value="InterPro"/>
</dbReference>
<dbReference type="AlphaFoldDB" id="A0A1R0GP38"/>
<dbReference type="PROSITE" id="PS50172">
    <property type="entry name" value="BRCT"/>
    <property type="match status" value="1"/>
</dbReference>
<dbReference type="SMART" id="SM00292">
    <property type="entry name" value="BRCT"/>
    <property type="match status" value="1"/>
</dbReference>
<feature type="compositionally biased region" description="Basic and acidic residues" evidence="3">
    <location>
        <begin position="1091"/>
        <end position="1102"/>
    </location>
</feature>
<dbReference type="Proteomes" id="UP000187455">
    <property type="component" value="Unassembled WGS sequence"/>
</dbReference>
<feature type="compositionally biased region" description="Polar residues" evidence="3">
    <location>
        <begin position="141"/>
        <end position="156"/>
    </location>
</feature>
<dbReference type="Pfam" id="PF00533">
    <property type="entry name" value="BRCT"/>
    <property type="match status" value="1"/>
</dbReference>
<dbReference type="PANTHER" id="PTHR23389:SF6">
    <property type="entry name" value="REPLICATION FACTOR C SUBUNIT 1"/>
    <property type="match status" value="1"/>
</dbReference>
<keyword evidence="6" id="KW-1185">Reference proteome</keyword>
<feature type="region of interest" description="Disordered" evidence="3">
    <location>
        <begin position="686"/>
        <end position="716"/>
    </location>
</feature>
<feature type="compositionally biased region" description="Low complexity" evidence="3">
    <location>
        <begin position="1145"/>
        <end position="1157"/>
    </location>
</feature>
<feature type="compositionally biased region" description="Pro residues" evidence="3">
    <location>
        <begin position="350"/>
        <end position="367"/>
    </location>
</feature>
<feature type="region of interest" description="Disordered" evidence="3">
    <location>
        <begin position="1079"/>
        <end position="1171"/>
    </location>
</feature>
<dbReference type="InterPro" id="IPR003593">
    <property type="entry name" value="AAA+_ATPase"/>
</dbReference>
<feature type="compositionally biased region" description="Acidic residues" evidence="3">
    <location>
        <begin position="1103"/>
        <end position="1122"/>
    </location>
</feature>
<feature type="compositionally biased region" description="Low complexity" evidence="3">
    <location>
        <begin position="337"/>
        <end position="349"/>
    </location>
</feature>
<dbReference type="OrthoDB" id="446168at2759"/>
<dbReference type="SMART" id="SM00382">
    <property type="entry name" value="AAA"/>
    <property type="match status" value="1"/>
</dbReference>
<dbReference type="EMBL" id="LSSL01005858">
    <property type="protein sequence ID" value="OLY78638.1"/>
    <property type="molecule type" value="Genomic_DNA"/>
</dbReference>
<protein>
    <submittedName>
        <fullName evidence="5">Replication factor C subunit 1</fullName>
    </submittedName>
</protein>
<name>A0A1R0GP38_9FUNG</name>
<dbReference type="FunFam" id="1.20.272.10:FF:000005">
    <property type="entry name" value="Replication factor C subunit 1"/>
    <property type="match status" value="1"/>
</dbReference>
<evidence type="ECO:0000313" key="5">
    <source>
        <dbReference type="EMBL" id="OLY78638.1"/>
    </source>
</evidence>